<proteinExistence type="predicted"/>
<dbReference type="EMBL" id="JBEOZM010000002">
    <property type="protein sequence ID" value="MER6266381.1"/>
    <property type="molecule type" value="Genomic_DNA"/>
</dbReference>
<feature type="region of interest" description="Disordered" evidence="1">
    <location>
        <begin position="167"/>
        <end position="208"/>
    </location>
</feature>
<keyword evidence="2" id="KW-1133">Transmembrane helix</keyword>
<reference evidence="4 5" key="1">
    <citation type="submission" date="2024-06" db="EMBL/GenBank/DDBJ databases">
        <title>The Natural Products Discovery Center: Release of the First 8490 Sequenced Strains for Exploring Actinobacteria Biosynthetic Diversity.</title>
        <authorList>
            <person name="Kalkreuter E."/>
            <person name="Kautsar S.A."/>
            <person name="Yang D."/>
            <person name="Bader C.D."/>
            <person name="Teijaro C.N."/>
            <person name="Fluegel L."/>
            <person name="Davis C.M."/>
            <person name="Simpson J.R."/>
            <person name="Lauterbach L."/>
            <person name="Steele A.D."/>
            <person name="Gui C."/>
            <person name="Meng S."/>
            <person name="Li G."/>
            <person name="Viehrig K."/>
            <person name="Ye F."/>
            <person name="Su P."/>
            <person name="Kiefer A.F."/>
            <person name="Nichols A."/>
            <person name="Cepeda A.J."/>
            <person name="Yan W."/>
            <person name="Fan B."/>
            <person name="Jiang Y."/>
            <person name="Adhikari A."/>
            <person name="Zheng C.-J."/>
            <person name="Schuster L."/>
            <person name="Cowan T.M."/>
            <person name="Smanski M.J."/>
            <person name="Chevrette M.G."/>
            <person name="De Carvalho L.P.S."/>
            <person name="Shen B."/>
        </authorList>
    </citation>
    <scope>NUCLEOTIDE SEQUENCE [LARGE SCALE GENOMIC DNA]</scope>
    <source>
        <strain evidence="4 5">NPDC001694</strain>
    </source>
</reference>
<name>A0ABV1T8M0_9ACTN</name>
<evidence type="ECO:0000313" key="4">
    <source>
        <dbReference type="EMBL" id="MER6266381.1"/>
    </source>
</evidence>
<dbReference type="SUPFAM" id="SSF47090">
    <property type="entry name" value="PGBD-like"/>
    <property type="match status" value="1"/>
</dbReference>
<dbReference type="InterPro" id="IPR002477">
    <property type="entry name" value="Peptidoglycan-bd-like"/>
</dbReference>
<feature type="compositionally biased region" description="Low complexity" evidence="1">
    <location>
        <begin position="70"/>
        <end position="81"/>
    </location>
</feature>
<feature type="region of interest" description="Disordered" evidence="1">
    <location>
        <begin position="1"/>
        <end position="21"/>
    </location>
</feature>
<organism evidence="4 5">
    <name type="scientific">Streptomyces sp. 900105755</name>
    <dbReference type="NCBI Taxonomy" id="3154389"/>
    <lineage>
        <taxon>Bacteria</taxon>
        <taxon>Bacillati</taxon>
        <taxon>Actinomycetota</taxon>
        <taxon>Actinomycetes</taxon>
        <taxon>Kitasatosporales</taxon>
        <taxon>Streptomycetaceae</taxon>
        <taxon>Streptomyces</taxon>
    </lineage>
</organism>
<feature type="domain" description="Peptidoglycan binding-like" evidence="3">
    <location>
        <begin position="206"/>
        <end position="266"/>
    </location>
</feature>
<keyword evidence="5" id="KW-1185">Reference proteome</keyword>
<dbReference type="Proteomes" id="UP001490365">
    <property type="component" value="Unassembled WGS sequence"/>
</dbReference>
<feature type="compositionally biased region" description="Basic and acidic residues" evidence="1">
    <location>
        <begin position="38"/>
        <end position="64"/>
    </location>
</feature>
<keyword evidence="2" id="KW-0812">Transmembrane</keyword>
<dbReference type="InterPro" id="IPR036366">
    <property type="entry name" value="PGBDSf"/>
</dbReference>
<feature type="region of interest" description="Disordered" evidence="1">
    <location>
        <begin position="38"/>
        <end position="128"/>
    </location>
</feature>
<evidence type="ECO:0000256" key="2">
    <source>
        <dbReference type="SAM" id="Phobius"/>
    </source>
</evidence>
<comment type="caution">
    <text evidence="4">The sequence shown here is derived from an EMBL/GenBank/DDBJ whole genome shotgun (WGS) entry which is preliminary data.</text>
</comment>
<accession>A0ABV1T8M0</accession>
<evidence type="ECO:0000313" key="5">
    <source>
        <dbReference type="Proteomes" id="UP001490365"/>
    </source>
</evidence>
<feature type="compositionally biased region" description="Low complexity" evidence="1">
    <location>
        <begin position="171"/>
        <end position="196"/>
    </location>
</feature>
<dbReference type="Gene3D" id="1.10.101.10">
    <property type="entry name" value="PGBD-like superfamily/PGBD"/>
    <property type="match status" value="1"/>
</dbReference>
<sequence>MSTPPDPEQPHRGPVLEPVRVLRPRRLDTLAELMREFHADAEAAERTRETRGARGARDAKEGKASGHGGPAEFEAFEPAAGSGTGAGAGSFGSGIGSFGSGTEDETQELPPVTDGPRTAPGSRGHGAAPLRSFGFGPGLRRAAVVVAVGAAALVGFGCALLLPGRDGTAEAAQPSGSATTAPASTPPASDTSTDPDGAGTLRQGDTGPEVVELEQRLLRIPDVYRDGSTGGTYDAALTAAVERFQVWYGISGDERGVYGDDTRRALESRTGLTGG</sequence>
<protein>
    <submittedName>
        <fullName evidence="4">Peptidoglycan-binding protein</fullName>
    </submittedName>
</protein>
<gene>
    <name evidence="4" type="ORF">ABT211_03620</name>
</gene>
<feature type="compositionally biased region" description="Low complexity" evidence="1">
    <location>
        <begin position="12"/>
        <end position="21"/>
    </location>
</feature>
<dbReference type="Pfam" id="PF01471">
    <property type="entry name" value="PG_binding_1"/>
    <property type="match status" value="1"/>
</dbReference>
<dbReference type="RefSeq" id="WP_351955083.1">
    <property type="nucleotide sequence ID" value="NZ_JBEOZM010000002.1"/>
</dbReference>
<evidence type="ECO:0000259" key="3">
    <source>
        <dbReference type="Pfam" id="PF01471"/>
    </source>
</evidence>
<keyword evidence="2" id="KW-0472">Membrane</keyword>
<feature type="transmembrane region" description="Helical" evidence="2">
    <location>
        <begin position="142"/>
        <end position="162"/>
    </location>
</feature>
<evidence type="ECO:0000256" key="1">
    <source>
        <dbReference type="SAM" id="MobiDB-lite"/>
    </source>
</evidence>
<dbReference type="InterPro" id="IPR036365">
    <property type="entry name" value="PGBD-like_sf"/>
</dbReference>
<feature type="compositionally biased region" description="Gly residues" evidence="1">
    <location>
        <begin position="82"/>
        <end position="99"/>
    </location>
</feature>